<proteinExistence type="predicted"/>
<dbReference type="Proteomes" id="UP000008810">
    <property type="component" value="Chromosome 1"/>
</dbReference>
<dbReference type="EMBL" id="CM000880">
    <property type="protein sequence ID" value="PNT77451.1"/>
    <property type="molecule type" value="Genomic_DNA"/>
</dbReference>
<organism evidence="2">
    <name type="scientific">Brachypodium distachyon</name>
    <name type="common">Purple false brome</name>
    <name type="synonym">Trachynia distachya</name>
    <dbReference type="NCBI Taxonomy" id="15368"/>
    <lineage>
        <taxon>Eukaryota</taxon>
        <taxon>Viridiplantae</taxon>
        <taxon>Streptophyta</taxon>
        <taxon>Embryophyta</taxon>
        <taxon>Tracheophyta</taxon>
        <taxon>Spermatophyta</taxon>
        <taxon>Magnoliopsida</taxon>
        <taxon>Liliopsida</taxon>
        <taxon>Poales</taxon>
        <taxon>Poaceae</taxon>
        <taxon>BOP clade</taxon>
        <taxon>Pooideae</taxon>
        <taxon>Stipodae</taxon>
        <taxon>Brachypodieae</taxon>
        <taxon>Brachypodium</taxon>
    </lineage>
</organism>
<reference evidence="2" key="2">
    <citation type="submission" date="2017-06" db="EMBL/GenBank/DDBJ databases">
        <title>WGS assembly of Brachypodium distachyon.</title>
        <authorList>
            <consortium name="The International Brachypodium Initiative"/>
            <person name="Lucas S."/>
            <person name="Harmon-Smith M."/>
            <person name="Lail K."/>
            <person name="Tice H."/>
            <person name="Grimwood J."/>
            <person name="Bruce D."/>
            <person name="Barry K."/>
            <person name="Shu S."/>
            <person name="Lindquist E."/>
            <person name="Wang M."/>
            <person name="Pitluck S."/>
            <person name="Vogel J.P."/>
            <person name="Garvin D.F."/>
            <person name="Mockler T.C."/>
            <person name="Schmutz J."/>
            <person name="Rokhsar D."/>
            <person name="Bevan M.W."/>
        </authorList>
    </citation>
    <scope>NUCLEOTIDE SEQUENCE</scope>
    <source>
        <strain evidence="2">Bd21</strain>
    </source>
</reference>
<feature type="compositionally biased region" description="Low complexity" evidence="1">
    <location>
        <begin position="13"/>
        <end position="27"/>
    </location>
</feature>
<reference evidence="3" key="3">
    <citation type="submission" date="2018-08" db="UniProtKB">
        <authorList>
            <consortium name="EnsemblPlants"/>
        </authorList>
    </citation>
    <scope>IDENTIFICATION</scope>
    <source>
        <strain evidence="3">cv. Bd21</strain>
    </source>
</reference>
<dbReference type="EnsemblPlants" id="PNT77451">
    <property type="protein sequence ID" value="PNT77451"/>
    <property type="gene ID" value="BRADI_1g62986v3"/>
</dbReference>
<name>A0A2K2DT45_BRADI</name>
<dbReference type="Gramene" id="PNT77451">
    <property type="protein sequence ID" value="PNT77451"/>
    <property type="gene ID" value="BRADI_1g62986v3"/>
</dbReference>
<evidence type="ECO:0000313" key="3">
    <source>
        <dbReference type="EnsemblPlants" id="PNT77451"/>
    </source>
</evidence>
<keyword evidence="4" id="KW-1185">Reference proteome</keyword>
<feature type="region of interest" description="Disordered" evidence="1">
    <location>
        <begin position="1"/>
        <end position="27"/>
    </location>
</feature>
<evidence type="ECO:0000256" key="1">
    <source>
        <dbReference type="SAM" id="MobiDB-lite"/>
    </source>
</evidence>
<accession>A0A2K2DT45</accession>
<dbReference type="AlphaFoldDB" id="A0A2K2DT45"/>
<evidence type="ECO:0000313" key="2">
    <source>
        <dbReference type="EMBL" id="PNT77451.1"/>
    </source>
</evidence>
<sequence length="53" mass="5551">MLRAGCVGRTAQGPGSRSSDGGWSSTSLTTKDQITVTTFLLGSTTLHIEHRSS</sequence>
<dbReference type="InParanoid" id="A0A2K2DT45"/>
<gene>
    <name evidence="2" type="ORF">BRADI_1g62986v3</name>
</gene>
<evidence type="ECO:0000313" key="4">
    <source>
        <dbReference type="Proteomes" id="UP000008810"/>
    </source>
</evidence>
<reference evidence="2 3" key="1">
    <citation type="journal article" date="2010" name="Nature">
        <title>Genome sequencing and analysis of the model grass Brachypodium distachyon.</title>
        <authorList>
            <consortium name="International Brachypodium Initiative"/>
        </authorList>
    </citation>
    <scope>NUCLEOTIDE SEQUENCE [LARGE SCALE GENOMIC DNA]</scope>
    <source>
        <strain evidence="2 3">Bd21</strain>
    </source>
</reference>
<protein>
    <submittedName>
        <fullName evidence="2 3">Uncharacterized protein</fullName>
    </submittedName>
</protein>